<dbReference type="Proteomes" id="UP000192772">
    <property type="component" value="Unassembled WGS sequence"/>
</dbReference>
<gene>
    <name evidence="2" type="ORF">BST23_01490</name>
</gene>
<evidence type="ECO:0000256" key="1">
    <source>
        <dbReference type="SAM" id="MobiDB-lite"/>
    </source>
</evidence>
<evidence type="ECO:0000313" key="3">
    <source>
        <dbReference type="Proteomes" id="UP000192772"/>
    </source>
</evidence>
<evidence type="ECO:0000313" key="2">
    <source>
        <dbReference type="EMBL" id="ORA69350.1"/>
    </source>
</evidence>
<accession>A0A1X0DC36</accession>
<dbReference type="AlphaFoldDB" id="A0A1X0DC36"/>
<comment type="caution">
    <text evidence="2">The sequence shown here is derived from an EMBL/GenBank/DDBJ whole genome shotgun (WGS) entry which is preliminary data.</text>
</comment>
<dbReference type="EMBL" id="MVHP01000001">
    <property type="protein sequence ID" value="ORA69350.1"/>
    <property type="molecule type" value="Genomic_DNA"/>
</dbReference>
<name>A0A1X0DC36_9MYCO</name>
<sequence>MSDENTTETTDVTPEADTVGSGDGTDPDEGESAAVDTPDESETDEDAEPDTFTRDYVEGLRQENGKYRQRAQRADQFAQRLHTELVRATGRLADPTDLPFDESHLDDADALTAAIDDLLTRKPHLAARRPIGEIGQGATTSAGTVDLAAILRGKAG</sequence>
<feature type="compositionally biased region" description="Acidic residues" evidence="1">
    <location>
        <begin position="25"/>
        <end position="49"/>
    </location>
</feature>
<feature type="region of interest" description="Disordered" evidence="1">
    <location>
        <begin position="1"/>
        <end position="73"/>
    </location>
</feature>
<dbReference type="RefSeq" id="WP_083042273.1">
    <property type="nucleotide sequence ID" value="NZ_MVHP01000001.1"/>
</dbReference>
<dbReference type="OrthoDB" id="3831049at2"/>
<reference evidence="2 3" key="1">
    <citation type="submission" date="2017-02" db="EMBL/GenBank/DDBJ databases">
        <title>The new phylogeny of genus Mycobacterium.</title>
        <authorList>
            <person name="Tortoli E."/>
            <person name="Trovato A."/>
            <person name="Cirillo D.M."/>
        </authorList>
    </citation>
    <scope>NUCLEOTIDE SEQUENCE [LARGE SCALE GENOMIC DNA]</scope>
    <source>
        <strain evidence="2 3">FI-09383</strain>
    </source>
</reference>
<organism evidence="2 3">
    <name type="scientific">Mycolicibacterium elephantis</name>
    <dbReference type="NCBI Taxonomy" id="81858"/>
    <lineage>
        <taxon>Bacteria</taxon>
        <taxon>Bacillati</taxon>
        <taxon>Actinomycetota</taxon>
        <taxon>Actinomycetes</taxon>
        <taxon>Mycobacteriales</taxon>
        <taxon>Mycobacteriaceae</taxon>
        <taxon>Mycolicibacterium</taxon>
    </lineage>
</organism>
<protein>
    <submittedName>
        <fullName evidence="2">Uncharacterized protein</fullName>
    </submittedName>
</protein>
<proteinExistence type="predicted"/>
<feature type="compositionally biased region" description="Basic and acidic residues" evidence="1">
    <location>
        <begin position="51"/>
        <end position="66"/>
    </location>
</feature>
<dbReference type="STRING" id="81858.BST23_01490"/>